<keyword evidence="1" id="KW-1133">Transmembrane helix</keyword>
<reference evidence="2" key="1">
    <citation type="submission" date="2022-07" db="EMBL/GenBank/DDBJ databases">
        <title>Genome Sequence of Leucocoprinus birnbaumii.</title>
        <authorList>
            <person name="Buettner E."/>
        </authorList>
    </citation>
    <scope>NUCLEOTIDE SEQUENCE</scope>
    <source>
        <strain evidence="2">VT141</strain>
    </source>
</reference>
<keyword evidence="1" id="KW-0472">Membrane</keyword>
<keyword evidence="3" id="KW-1185">Reference proteome</keyword>
<dbReference type="AlphaFoldDB" id="A0AAD5VPX1"/>
<gene>
    <name evidence="2" type="ORF">NP233_g7070</name>
</gene>
<protein>
    <submittedName>
        <fullName evidence="2">Uncharacterized protein</fullName>
    </submittedName>
</protein>
<dbReference type="Proteomes" id="UP001213000">
    <property type="component" value="Unassembled WGS sequence"/>
</dbReference>
<name>A0AAD5VPX1_9AGAR</name>
<sequence length="304" mass="32349">MDTSNLQAINDSIRPIATANMAAVVGMTILYGTYLLVFPICIYVLVVRRNPGNQSTGEVLVLAVSIQFISTTACFISEQTVMFKSFVGLADQPNALIEIVAYWSSGTIPALRVSNVASLINVAVGDAIMITTLIGSTSCGIVMVHGLWQGNRSSVFVRNWAVSAWTLGIGTQAYSTSLIAWEVWRRGVVTINSSRSRSSYYKAIIAMIVESGALYTALVLPLAISFGVGAMSASLVIAGLLTPMSALIPASMVIRVCLNRTREFRTTILSQVAMGHEQSSGGIDSSGTPDPGIGLTFVRKEAVI</sequence>
<keyword evidence="1" id="KW-0812">Transmembrane</keyword>
<dbReference type="EMBL" id="JANIEX010000495">
    <property type="protein sequence ID" value="KAJ3566342.1"/>
    <property type="molecule type" value="Genomic_DNA"/>
</dbReference>
<organism evidence="2 3">
    <name type="scientific">Leucocoprinus birnbaumii</name>
    <dbReference type="NCBI Taxonomy" id="56174"/>
    <lineage>
        <taxon>Eukaryota</taxon>
        <taxon>Fungi</taxon>
        <taxon>Dikarya</taxon>
        <taxon>Basidiomycota</taxon>
        <taxon>Agaricomycotina</taxon>
        <taxon>Agaricomycetes</taxon>
        <taxon>Agaricomycetidae</taxon>
        <taxon>Agaricales</taxon>
        <taxon>Agaricineae</taxon>
        <taxon>Agaricaceae</taxon>
        <taxon>Leucocoprinus</taxon>
    </lineage>
</organism>
<feature type="transmembrane region" description="Helical" evidence="1">
    <location>
        <begin position="127"/>
        <end position="148"/>
    </location>
</feature>
<accession>A0AAD5VPX1</accession>
<feature type="transmembrane region" description="Helical" evidence="1">
    <location>
        <begin position="59"/>
        <end position="76"/>
    </location>
</feature>
<evidence type="ECO:0000313" key="2">
    <source>
        <dbReference type="EMBL" id="KAJ3566342.1"/>
    </source>
</evidence>
<evidence type="ECO:0000313" key="3">
    <source>
        <dbReference type="Proteomes" id="UP001213000"/>
    </source>
</evidence>
<feature type="transmembrane region" description="Helical" evidence="1">
    <location>
        <begin position="235"/>
        <end position="258"/>
    </location>
</feature>
<proteinExistence type="predicted"/>
<feature type="transmembrane region" description="Helical" evidence="1">
    <location>
        <begin position="21"/>
        <end position="47"/>
    </location>
</feature>
<comment type="caution">
    <text evidence="2">The sequence shown here is derived from an EMBL/GenBank/DDBJ whole genome shotgun (WGS) entry which is preliminary data.</text>
</comment>
<evidence type="ECO:0000256" key="1">
    <source>
        <dbReference type="SAM" id="Phobius"/>
    </source>
</evidence>
<feature type="transmembrane region" description="Helical" evidence="1">
    <location>
        <begin position="204"/>
        <end position="229"/>
    </location>
</feature>